<evidence type="ECO:0000313" key="10">
    <source>
        <dbReference type="RefSeq" id="XP_031550952.1"/>
    </source>
</evidence>
<keyword evidence="4 5" id="KW-0326">Glycosidase</keyword>
<evidence type="ECO:0000256" key="2">
    <source>
        <dbReference type="ARBA" id="ARBA00022801"/>
    </source>
</evidence>
<dbReference type="OrthoDB" id="76388at2759"/>
<dbReference type="PROSITE" id="PS51910">
    <property type="entry name" value="GH18_2"/>
    <property type="match status" value="1"/>
</dbReference>
<comment type="similarity">
    <text evidence="6">Belongs to the glycosyl hydrolase 18 family.</text>
</comment>
<dbReference type="PROSITE" id="PS01095">
    <property type="entry name" value="GH18_1"/>
    <property type="match status" value="1"/>
</dbReference>
<dbReference type="GO" id="GO:0006032">
    <property type="term" value="P:chitin catabolic process"/>
    <property type="evidence" value="ECO:0007669"/>
    <property type="project" value="UniProtKB-ARBA"/>
</dbReference>
<keyword evidence="2 5" id="KW-0378">Hydrolase</keyword>
<dbReference type="SMART" id="SM00636">
    <property type="entry name" value="Glyco_18"/>
    <property type="match status" value="1"/>
</dbReference>
<dbReference type="Gene3D" id="3.10.50.10">
    <property type="match status" value="1"/>
</dbReference>
<dbReference type="FunFam" id="3.10.50.10:FF:000001">
    <property type="entry name" value="Chitinase 3-like 1"/>
    <property type="match status" value="1"/>
</dbReference>
<dbReference type="InParanoid" id="A0A6P8HE76"/>
<evidence type="ECO:0000259" key="8">
    <source>
        <dbReference type="PROSITE" id="PS51910"/>
    </source>
</evidence>
<dbReference type="InterPro" id="IPR001579">
    <property type="entry name" value="Glyco_hydro_18_chit_AS"/>
</dbReference>
<dbReference type="RefSeq" id="XP_031550952.1">
    <property type="nucleotide sequence ID" value="XM_031695092.1"/>
</dbReference>
<evidence type="ECO:0000256" key="7">
    <source>
        <dbReference type="SAM" id="SignalP"/>
    </source>
</evidence>
<reference evidence="10" key="1">
    <citation type="submission" date="2025-08" db="UniProtKB">
        <authorList>
            <consortium name="RefSeq"/>
        </authorList>
    </citation>
    <scope>IDENTIFICATION</scope>
    <source>
        <tissue evidence="10">Tentacle</tissue>
    </source>
</reference>
<evidence type="ECO:0000256" key="3">
    <source>
        <dbReference type="ARBA" id="ARBA00023157"/>
    </source>
</evidence>
<feature type="chain" id="PRO_5027820445" evidence="7">
    <location>
        <begin position="20"/>
        <end position="428"/>
    </location>
</feature>
<evidence type="ECO:0000256" key="5">
    <source>
        <dbReference type="RuleBase" id="RU000489"/>
    </source>
</evidence>
<dbReference type="AlphaFoldDB" id="A0A6P8HE76"/>
<evidence type="ECO:0000256" key="6">
    <source>
        <dbReference type="RuleBase" id="RU004453"/>
    </source>
</evidence>
<dbReference type="GO" id="GO:0008061">
    <property type="term" value="F:chitin binding"/>
    <property type="evidence" value="ECO:0007669"/>
    <property type="project" value="InterPro"/>
</dbReference>
<evidence type="ECO:0000256" key="1">
    <source>
        <dbReference type="ARBA" id="ARBA00022729"/>
    </source>
</evidence>
<dbReference type="Proteomes" id="UP000515163">
    <property type="component" value="Unplaced"/>
</dbReference>
<gene>
    <name evidence="10" type="primary">LOC116288316</name>
</gene>
<proteinExistence type="inferred from homology"/>
<dbReference type="GO" id="GO:0004568">
    <property type="term" value="F:chitinase activity"/>
    <property type="evidence" value="ECO:0007669"/>
    <property type="project" value="UniProtKB-ARBA"/>
</dbReference>
<feature type="domain" description="GH18" evidence="8">
    <location>
        <begin position="20"/>
        <end position="385"/>
    </location>
</feature>
<dbReference type="InterPro" id="IPR029070">
    <property type="entry name" value="Chitinase_insertion_sf"/>
</dbReference>
<sequence length="428" mass="46846">MKSLSVIVLLIASLSASHAYYRVCYFTNWAQYRDGEMKYEPANIDPFLCTHIMYSFAKVNKDNTLGMYEWNDDKLYKEVNALKKVNPDLKTLLAVGGWTHEGGAVSPFSRMVSTPANRKAFIDSSITVLTKYGFDGLDLDWEYPAHRGNSPPEDKQRFTVLCQELLDAFKRYAAANNTPRLLLTAAVPAGDAVVDKGYEVDKLAGVLDWINLMTYDMHGSWNPDTGHHSGLYGPPGSKRTVSHALQYWMDKGMPCQKIALGMGTYGRSFTLANPSKNGLGAPIKGPGNAGQYTKEKGFISYFEICKLPLTIVNDEVVKAPYGYYGDQWIGYDDAASLKLKVETLIKGKDLLGAMFWAIDLDDFRNVCGEGKYPLINAVKSALVGGGGGGGGTSKCRAIGAWAGNSNMDTWCVNNCALGHCPANMCSCS</sequence>
<keyword evidence="1 7" id="KW-0732">Signal</keyword>
<dbReference type="SUPFAM" id="SSF51445">
    <property type="entry name" value="(Trans)glycosidases"/>
    <property type="match status" value="1"/>
</dbReference>
<dbReference type="FunCoup" id="A0A6P8HE76">
    <property type="interactions" value="100"/>
</dbReference>
<dbReference type="GeneID" id="116288316"/>
<accession>A0A6P8HE76</accession>
<feature type="signal peptide" evidence="7">
    <location>
        <begin position="1"/>
        <end position="19"/>
    </location>
</feature>
<keyword evidence="3" id="KW-1015">Disulfide bond</keyword>
<dbReference type="Gene3D" id="3.20.20.80">
    <property type="entry name" value="Glycosidases"/>
    <property type="match status" value="1"/>
</dbReference>
<evidence type="ECO:0000256" key="4">
    <source>
        <dbReference type="ARBA" id="ARBA00023295"/>
    </source>
</evidence>
<dbReference type="PANTHER" id="PTHR11177:SF317">
    <property type="entry name" value="CHITINASE 12-RELATED"/>
    <property type="match status" value="1"/>
</dbReference>
<dbReference type="CDD" id="cd02872">
    <property type="entry name" value="GH18_chitolectin_chitotriosidase"/>
    <property type="match status" value="1"/>
</dbReference>
<dbReference type="InterPro" id="IPR001223">
    <property type="entry name" value="Glyco_hydro18_cat"/>
</dbReference>
<evidence type="ECO:0000313" key="9">
    <source>
        <dbReference type="Proteomes" id="UP000515163"/>
    </source>
</evidence>
<dbReference type="InterPro" id="IPR017853">
    <property type="entry name" value="GH"/>
</dbReference>
<dbReference type="KEGG" id="aten:116288316"/>
<protein>
    <submittedName>
        <fullName evidence="10">Acidic mammalian chitinase-like</fullName>
    </submittedName>
</protein>
<dbReference type="Pfam" id="PF00704">
    <property type="entry name" value="Glyco_hydro_18"/>
    <property type="match status" value="1"/>
</dbReference>
<dbReference type="SUPFAM" id="SSF54556">
    <property type="entry name" value="Chitinase insertion domain"/>
    <property type="match status" value="1"/>
</dbReference>
<dbReference type="InterPro" id="IPR011583">
    <property type="entry name" value="Chitinase_II/V-like_cat"/>
</dbReference>
<dbReference type="PANTHER" id="PTHR11177">
    <property type="entry name" value="CHITINASE"/>
    <property type="match status" value="1"/>
</dbReference>
<keyword evidence="9" id="KW-1185">Reference proteome</keyword>
<dbReference type="FunFam" id="3.20.20.80:FF:000007">
    <property type="entry name" value="Acidic mammalian chitinase"/>
    <property type="match status" value="1"/>
</dbReference>
<dbReference type="InterPro" id="IPR050314">
    <property type="entry name" value="Glycosyl_Hydrlase_18"/>
</dbReference>
<dbReference type="GO" id="GO:0005576">
    <property type="term" value="C:extracellular region"/>
    <property type="evidence" value="ECO:0007669"/>
    <property type="project" value="TreeGrafter"/>
</dbReference>
<name>A0A6P8HE76_ACTTE</name>
<dbReference type="GO" id="GO:0005975">
    <property type="term" value="P:carbohydrate metabolic process"/>
    <property type="evidence" value="ECO:0007669"/>
    <property type="project" value="InterPro"/>
</dbReference>
<organism evidence="9 10">
    <name type="scientific">Actinia tenebrosa</name>
    <name type="common">Australian red waratah sea anemone</name>
    <dbReference type="NCBI Taxonomy" id="6105"/>
    <lineage>
        <taxon>Eukaryota</taxon>
        <taxon>Metazoa</taxon>
        <taxon>Cnidaria</taxon>
        <taxon>Anthozoa</taxon>
        <taxon>Hexacorallia</taxon>
        <taxon>Actiniaria</taxon>
        <taxon>Actiniidae</taxon>
        <taxon>Actinia</taxon>
    </lineage>
</organism>